<reference evidence="4 5" key="1">
    <citation type="submission" date="2019-01" db="EMBL/GenBank/DDBJ databases">
        <title>Nocardioides guangzhouensis sp. nov., an actinobacterium isolated from soil.</title>
        <authorList>
            <person name="Fu Y."/>
            <person name="Cai Y."/>
            <person name="Lin Z."/>
            <person name="Chen P."/>
        </authorList>
    </citation>
    <scope>NUCLEOTIDE SEQUENCE [LARGE SCALE GENOMIC DNA]</scope>
    <source>
        <strain evidence="4 5">NBRC 105384</strain>
    </source>
</reference>
<dbReference type="Proteomes" id="UP000291189">
    <property type="component" value="Unassembled WGS sequence"/>
</dbReference>
<dbReference type="PANTHER" id="PTHR30576:SF0">
    <property type="entry name" value="UNDECAPRENYL-PHOSPHATE N-ACETYLGALACTOSAMINYL 1-PHOSPHATE TRANSFERASE-RELATED"/>
    <property type="match status" value="1"/>
</dbReference>
<name>A0A4Q5J2U3_9ACTN</name>
<comment type="similarity">
    <text evidence="1">Belongs to the bacterial sugar transferase family.</text>
</comment>
<evidence type="ECO:0000256" key="2">
    <source>
        <dbReference type="SAM" id="Phobius"/>
    </source>
</evidence>
<dbReference type="PANTHER" id="PTHR30576">
    <property type="entry name" value="COLANIC BIOSYNTHESIS UDP-GLUCOSE LIPID CARRIER TRANSFERASE"/>
    <property type="match status" value="1"/>
</dbReference>
<organism evidence="4 5">
    <name type="scientific">Nocardioides iriomotensis</name>
    <dbReference type="NCBI Taxonomy" id="715784"/>
    <lineage>
        <taxon>Bacteria</taxon>
        <taxon>Bacillati</taxon>
        <taxon>Actinomycetota</taxon>
        <taxon>Actinomycetes</taxon>
        <taxon>Propionibacteriales</taxon>
        <taxon>Nocardioidaceae</taxon>
        <taxon>Nocardioides</taxon>
    </lineage>
</organism>
<sequence>MNEALRNVFDRSVAAVALVLLSPVLLVISILVKATSPGPVLFRQVRVGKDGRPFSICKFRTMTHTGATGSAEVSPLGDPRVTRVGRVLRGWYLDELPQLLNVVRGDMGLVGPRPETPEFVALYSEDERRVLSVRPGLAGPSTLGFMNEAERLAGHADPNAHYRDVLLHERVRLDLSYLEQRSFGYDLRLLCRQVIAIARH</sequence>
<keyword evidence="4" id="KW-0808">Transferase</keyword>
<evidence type="ECO:0000259" key="3">
    <source>
        <dbReference type="Pfam" id="PF02397"/>
    </source>
</evidence>
<dbReference type="AlphaFoldDB" id="A0A4Q5J2U3"/>
<evidence type="ECO:0000313" key="4">
    <source>
        <dbReference type="EMBL" id="RYU12673.1"/>
    </source>
</evidence>
<proteinExistence type="inferred from homology"/>
<evidence type="ECO:0000256" key="1">
    <source>
        <dbReference type="ARBA" id="ARBA00006464"/>
    </source>
</evidence>
<dbReference type="EMBL" id="SDPU01000020">
    <property type="protein sequence ID" value="RYU12673.1"/>
    <property type="molecule type" value="Genomic_DNA"/>
</dbReference>
<comment type="caution">
    <text evidence="4">The sequence shown here is derived from an EMBL/GenBank/DDBJ whole genome shotgun (WGS) entry which is preliminary data.</text>
</comment>
<dbReference type="Pfam" id="PF02397">
    <property type="entry name" value="Bac_transf"/>
    <property type="match status" value="1"/>
</dbReference>
<keyword evidence="2" id="KW-0812">Transmembrane</keyword>
<feature type="domain" description="Bacterial sugar transferase" evidence="3">
    <location>
        <begin position="7"/>
        <end position="197"/>
    </location>
</feature>
<dbReference type="OrthoDB" id="9808602at2"/>
<keyword evidence="2" id="KW-0472">Membrane</keyword>
<keyword evidence="2" id="KW-1133">Transmembrane helix</keyword>
<dbReference type="InterPro" id="IPR003362">
    <property type="entry name" value="Bact_transf"/>
</dbReference>
<accession>A0A4Q5J2U3</accession>
<gene>
    <name evidence="4" type="ORF">ETU37_06715</name>
</gene>
<keyword evidence="5" id="KW-1185">Reference proteome</keyword>
<dbReference type="GO" id="GO:0016780">
    <property type="term" value="F:phosphotransferase activity, for other substituted phosphate groups"/>
    <property type="evidence" value="ECO:0007669"/>
    <property type="project" value="TreeGrafter"/>
</dbReference>
<feature type="transmembrane region" description="Helical" evidence="2">
    <location>
        <begin position="12"/>
        <end position="32"/>
    </location>
</feature>
<evidence type="ECO:0000313" key="5">
    <source>
        <dbReference type="Proteomes" id="UP000291189"/>
    </source>
</evidence>
<dbReference type="RefSeq" id="WP_129986492.1">
    <property type="nucleotide sequence ID" value="NZ_SDPU01000020.1"/>
</dbReference>
<protein>
    <submittedName>
        <fullName evidence="4">Sugar transferase</fullName>
    </submittedName>
</protein>